<dbReference type="PANTHER" id="PTHR46989">
    <property type="entry name" value="USP DOMAIN-CONTAINING PROTEIN"/>
    <property type="match status" value="1"/>
</dbReference>
<feature type="domain" description="UspA" evidence="1">
    <location>
        <begin position="3"/>
        <end position="125"/>
    </location>
</feature>
<dbReference type="CDD" id="cd23659">
    <property type="entry name" value="USP_At3g01520-like"/>
    <property type="match status" value="1"/>
</dbReference>
<name>A0A6B2G6Z6_MYXSQ</name>
<evidence type="ECO:0000313" key="2">
    <source>
        <dbReference type="EMBL" id="NDJ96523.1"/>
    </source>
</evidence>
<dbReference type="PRINTS" id="PR01438">
    <property type="entry name" value="UNVRSLSTRESS"/>
</dbReference>
<protein>
    <submittedName>
        <fullName evidence="2">Universal stress protein Slr1101 (Trinotate prediction)</fullName>
    </submittedName>
</protein>
<dbReference type="InterPro" id="IPR006016">
    <property type="entry name" value="UspA"/>
</dbReference>
<proteinExistence type="predicted"/>
<evidence type="ECO:0000259" key="1">
    <source>
        <dbReference type="Pfam" id="PF00582"/>
    </source>
</evidence>
<dbReference type="EMBL" id="GHBR01001186">
    <property type="protein sequence ID" value="NDJ96523.1"/>
    <property type="molecule type" value="Transcribed_RNA"/>
</dbReference>
<reference evidence="2" key="1">
    <citation type="submission" date="2018-11" db="EMBL/GenBank/DDBJ databases">
        <title>Myxobolus squamalis genome and transcriptome.</title>
        <authorList>
            <person name="Yahalomi D."/>
            <person name="Atkinson S.D."/>
            <person name="Neuhof M."/>
            <person name="Chang E.S."/>
            <person name="Philippe H."/>
            <person name="Cartwright P."/>
            <person name="Bartholomew J.L."/>
            <person name="Huchon D."/>
        </authorList>
    </citation>
    <scope>NUCLEOTIDE SEQUENCE</scope>
    <source>
        <strain evidence="2">71B08</strain>
        <tissue evidence="2">Whole</tissue>
    </source>
</reference>
<organism evidence="2">
    <name type="scientific">Myxobolus squamalis</name>
    <name type="common">Myxosporean</name>
    <dbReference type="NCBI Taxonomy" id="59785"/>
    <lineage>
        <taxon>Eukaryota</taxon>
        <taxon>Metazoa</taxon>
        <taxon>Cnidaria</taxon>
        <taxon>Myxozoa</taxon>
        <taxon>Myxosporea</taxon>
        <taxon>Bivalvulida</taxon>
        <taxon>Platysporina</taxon>
        <taxon>Myxobolidae</taxon>
        <taxon>Myxobolus</taxon>
    </lineage>
</organism>
<dbReference type="Pfam" id="PF00582">
    <property type="entry name" value="Usp"/>
    <property type="match status" value="1"/>
</dbReference>
<dbReference type="SUPFAM" id="SSF52402">
    <property type="entry name" value="Adenine nucleotide alpha hydrolases-like"/>
    <property type="match status" value="1"/>
</dbReference>
<accession>A0A6B2G6Z6</accession>
<dbReference type="AlphaFoldDB" id="A0A6B2G6Z6"/>
<dbReference type="InterPro" id="IPR014729">
    <property type="entry name" value="Rossmann-like_a/b/a_fold"/>
</dbReference>
<sequence>MKKDDELIIVHVYQPPVLPGLSISASPGNLLTGSYFSEIENTVDKAKTLLLKFKKLAEENDIVPMLILRATEGNIGQTICSIASELKPSMIIVGSRGLGAVSRFLLGSVSDYVLHHAESTICIVPHP</sequence>
<dbReference type="Gene3D" id="3.40.50.620">
    <property type="entry name" value="HUPs"/>
    <property type="match status" value="1"/>
</dbReference>
<dbReference type="PANTHER" id="PTHR46989:SF3">
    <property type="entry name" value="USPA DOMAIN-CONTAINING PROTEIN"/>
    <property type="match status" value="1"/>
</dbReference>
<dbReference type="InterPro" id="IPR006015">
    <property type="entry name" value="Universal_stress_UspA"/>
</dbReference>